<accession>A0AAV2NTV7</accession>
<evidence type="ECO:0000313" key="1">
    <source>
        <dbReference type="EMBL" id="CAL1683945.1"/>
    </source>
</evidence>
<dbReference type="Proteomes" id="UP001497644">
    <property type="component" value="Chromosome 5"/>
</dbReference>
<name>A0AAV2NTV7_9HYME</name>
<proteinExistence type="predicted"/>
<organism evidence="1 2">
    <name type="scientific">Lasius platythorax</name>
    <dbReference type="NCBI Taxonomy" id="488582"/>
    <lineage>
        <taxon>Eukaryota</taxon>
        <taxon>Metazoa</taxon>
        <taxon>Ecdysozoa</taxon>
        <taxon>Arthropoda</taxon>
        <taxon>Hexapoda</taxon>
        <taxon>Insecta</taxon>
        <taxon>Pterygota</taxon>
        <taxon>Neoptera</taxon>
        <taxon>Endopterygota</taxon>
        <taxon>Hymenoptera</taxon>
        <taxon>Apocrita</taxon>
        <taxon>Aculeata</taxon>
        <taxon>Formicoidea</taxon>
        <taxon>Formicidae</taxon>
        <taxon>Formicinae</taxon>
        <taxon>Lasius</taxon>
        <taxon>Lasius</taxon>
    </lineage>
</organism>
<reference evidence="1" key="1">
    <citation type="submission" date="2024-04" db="EMBL/GenBank/DDBJ databases">
        <authorList>
            <consortium name="Molecular Ecology Group"/>
        </authorList>
    </citation>
    <scope>NUCLEOTIDE SEQUENCE</scope>
</reference>
<keyword evidence="2" id="KW-1185">Reference proteome</keyword>
<dbReference type="EMBL" id="OZ034828">
    <property type="protein sequence ID" value="CAL1683945.1"/>
    <property type="molecule type" value="Genomic_DNA"/>
</dbReference>
<evidence type="ECO:0000313" key="2">
    <source>
        <dbReference type="Proteomes" id="UP001497644"/>
    </source>
</evidence>
<sequence length="80" mass="9240">MKVKRLFMSADAETQFLETEDSNSDDNEDHEDVTNGWYHWAKSIGEEVQIKITDMGDKENAHYMPAFADKLIADTKYLPL</sequence>
<gene>
    <name evidence="1" type="ORF">LPLAT_LOCUS9681</name>
</gene>
<dbReference type="AlphaFoldDB" id="A0AAV2NTV7"/>
<protein>
    <submittedName>
        <fullName evidence="1">Uncharacterized protein</fullName>
    </submittedName>
</protein>